<reference evidence="8 9" key="1">
    <citation type="submission" date="2018-08" db="EMBL/GenBank/DDBJ databases">
        <title>A genome reference for cultivated species of the human gut microbiota.</title>
        <authorList>
            <person name="Zou Y."/>
            <person name="Xue W."/>
            <person name="Luo G."/>
        </authorList>
    </citation>
    <scope>NUCLEOTIDE SEQUENCE [LARGE SCALE GENOMIC DNA]</scope>
    <source>
        <strain evidence="7 9">TF11-11</strain>
        <strain evidence="6 8">TM09-19AC</strain>
    </source>
</reference>
<dbReference type="NCBIfam" id="NF033592">
    <property type="entry name" value="transpos_IS4_1"/>
    <property type="match status" value="1"/>
</dbReference>
<name>A0A3E4MH78_9FIRM</name>
<comment type="similarity">
    <text evidence="1">Belongs to the transposase 11 family.</text>
</comment>
<evidence type="ECO:0000256" key="4">
    <source>
        <dbReference type="ARBA" id="ARBA00023172"/>
    </source>
</evidence>
<dbReference type="EMBL" id="QSOI01000025">
    <property type="protein sequence ID" value="RGI80943.1"/>
    <property type="molecule type" value="Genomic_DNA"/>
</dbReference>
<proteinExistence type="inferred from homology"/>
<dbReference type="InterPro" id="IPR002559">
    <property type="entry name" value="Transposase_11"/>
</dbReference>
<evidence type="ECO:0000313" key="6">
    <source>
        <dbReference type="EMBL" id="RGI80943.1"/>
    </source>
</evidence>
<dbReference type="SUPFAM" id="SSF53098">
    <property type="entry name" value="Ribonuclease H-like"/>
    <property type="match status" value="1"/>
</dbReference>
<protein>
    <submittedName>
        <fullName evidence="7">IS4 family transposase</fullName>
    </submittedName>
</protein>
<dbReference type="GO" id="GO:0003677">
    <property type="term" value="F:DNA binding"/>
    <property type="evidence" value="ECO:0007669"/>
    <property type="project" value="UniProtKB-KW"/>
</dbReference>
<dbReference type="PANTHER" id="PTHR33258">
    <property type="entry name" value="TRANSPOSASE INSL FOR INSERTION SEQUENCE ELEMENT IS186A-RELATED"/>
    <property type="match status" value="1"/>
</dbReference>
<evidence type="ECO:0000259" key="5">
    <source>
        <dbReference type="Pfam" id="PF01609"/>
    </source>
</evidence>
<gene>
    <name evidence="7" type="ORF">DXD10_05975</name>
    <name evidence="6" type="ORF">DXD84_13685</name>
</gene>
<evidence type="ECO:0000256" key="2">
    <source>
        <dbReference type="ARBA" id="ARBA00022578"/>
    </source>
</evidence>
<keyword evidence="4" id="KW-0233">DNA recombination</keyword>
<keyword evidence="2" id="KW-0815">Transposition</keyword>
<sequence length="443" mass="51346">MANISFIVKQKLESAIKILCRDFSSHVKRPGKDFSRNRKLPFEEVIRFLLPLQGQCMDQELFRHFSKKPLFFSTDYSGIPHSSAMIQARQKLSDSAMPALFHSFTETCKKGALFQGYQLLAIDGSQFSVPENLKEPLCWRKIPNISKGRNVIHLNAMYHLQSGIFEDVVFQPICECNEHKALAQMVDRRSSAFPAIFMADRGYESYNTFAHIEQKGDKYVVRGRESGTGICSGLNLPDTEEYDIEKELYICKKHSKKVKTNPRKYKRIRSDATFDFFTDDCEEYRLNLRIVKIKPSETTTEVLFTNLSKEEFSADDLKRLYHMRWGIETAFDQLKYALGAASVHSKNSELIIQELYGKLILFNFCKTIVGGIEVKQQEYWKYEYKLNIKMAMCICREFWCSQTLAAPEVEKMLLNYLVPIRDNRTFPRDTVKKSAIAFNSRIA</sequence>
<dbReference type="RefSeq" id="WP_117495806.1">
    <property type="nucleotide sequence ID" value="NZ_QSOI01000025.1"/>
</dbReference>
<dbReference type="PANTHER" id="PTHR33258:SF1">
    <property type="entry name" value="TRANSPOSASE INSL FOR INSERTION SEQUENCE ELEMENT IS186A-RELATED"/>
    <property type="match status" value="1"/>
</dbReference>
<dbReference type="InterPro" id="IPR012337">
    <property type="entry name" value="RNaseH-like_sf"/>
</dbReference>
<dbReference type="GO" id="GO:0006313">
    <property type="term" value="P:DNA transposition"/>
    <property type="evidence" value="ECO:0007669"/>
    <property type="project" value="InterPro"/>
</dbReference>
<dbReference type="Proteomes" id="UP000260664">
    <property type="component" value="Unassembled WGS sequence"/>
</dbReference>
<evidence type="ECO:0000313" key="9">
    <source>
        <dbReference type="Proteomes" id="UP000261208"/>
    </source>
</evidence>
<dbReference type="Proteomes" id="UP000261208">
    <property type="component" value="Unassembled WGS sequence"/>
</dbReference>
<keyword evidence="3" id="KW-0238">DNA-binding</keyword>
<evidence type="ECO:0000313" key="7">
    <source>
        <dbReference type="EMBL" id="RGK48856.1"/>
    </source>
</evidence>
<dbReference type="Pfam" id="PF01609">
    <property type="entry name" value="DDE_Tnp_1"/>
    <property type="match status" value="1"/>
</dbReference>
<dbReference type="AlphaFoldDB" id="A0A3E4MH78"/>
<dbReference type="InterPro" id="IPR047952">
    <property type="entry name" value="Transpos_IS4"/>
</dbReference>
<dbReference type="Gene3D" id="3.90.350.10">
    <property type="entry name" value="Transposase Inhibitor Protein From Tn5, Chain A, domain 1"/>
    <property type="match status" value="1"/>
</dbReference>
<comment type="caution">
    <text evidence="7">The sequence shown here is derived from an EMBL/GenBank/DDBJ whole genome shotgun (WGS) entry which is preliminary data.</text>
</comment>
<dbReference type="GO" id="GO:0004803">
    <property type="term" value="F:transposase activity"/>
    <property type="evidence" value="ECO:0007669"/>
    <property type="project" value="InterPro"/>
</dbReference>
<evidence type="ECO:0000256" key="3">
    <source>
        <dbReference type="ARBA" id="ARBA00023125"/>
    </source>
</evidence>
<feature type="domain" description="Transposase IS4-like" evidence="5">
    <location>
        <begin position="116"/>
        <end position="364"/>
    </location>
</feature>
<dbReference type="EMBL" id="QSQQ01000006">
    <property type="protein sequence ID" value="RGK48856.1"/>
    <property type="molecule type" value="Genomic_DNA"/>
</dbReference>
<organism evidence="7 9">
    <name type="scientific">Dorea formicigenerans</name>
    <dbReference type="NCBI Taxonomy" id="39486"/>
    <lineage>
        <taxon>Bacteria</taxon>
        <taxon>Bacillati</taxon>
        <taxon>Bacillota</taxon>
        <taxon>Clostridia</taxon>
        <taxon>Lachnospirales</taxon>
        <taxon>Lachnospiraceae</taxon>
        <taxon>Dorea</taxon>
    </lineage>
</organism>
<accession>A0A3E4MH78</accession>
<evidence type="ECO:0000313" key="8">
    <source>
        <dbReference type="Proteomes" id="UP000260664"/>
    </source>
</evidence>
<evidence type="ECO:0000256" key="1">
    <source>
        <dbReference type="ARBA" id="ARBA00010075"/>
    </source>
</evidence>